<evidence type="ECO:0000313" key="2">
    <source>
        <dbReference type="Proteomes" id="UP001162131"/>
    </source>
</evidence>
<dbReference type="Proteomes" id="UP001162131">
    <property type="component" value="Unassembled WGS sequence"/>
</dbReference>
<dbReference type="InterPro" id="IPR002110">
    <property type="entry name" value="Ankyrin_rpt"/>
</dbReference>
<comment type="caution">
    <text evidence="1">The sequence shown here is derived from an EMBL/GenBank/DDBJ whole genome shotgun (WGS) entry which is preliminary data.</text>
</comment>
<protein>
    <recommendedName>
        <fullName evidence="3">Ankyrin repeat protein</fullName>
    </recommendedName>
</protein>
<dbReference type="EMBL" id="CAJZBQ010000050">
    <property type="protein sequence ID" value="CAG9330095.1"/>
    <property type="molecule type" value="Genomic_DNA"/>
</dbReference>
<evidence type="ECO:0000313" key="1">
    <source>
        <dbReference type="EMBL" id="CAG9330095.1"/>
    </source>
</evidence>
<keyword evidence="2" id="KW-1185">Reference proteome</keyword>
<dbReference type="SUPFAM" id="SSF48403">
    <property type="entry name" value="Ankyrin repeat"/>
    <property type="match status" value="2"/>
</dbReference>
<accession>A0AAU9JYV8</accession>
<gene>
    <name evidence="1" type="ORF">BSTOLATCC_MIC50204</name>
</gene>
<dbReference type="Gene3D" id="1.25.40.20">
    <property type="entry name" value="Ankyrin repeat-containing domain"/>
    <property type="match status" value="3"/>
</dbReference>
<dbReference type="Pfam" id="PF00023">
    <property type="entry name" value="Ank"/>
    <property type="match status" value="1"/>
</dbReference>
<dbReference type="SMART" id="SM00248">
    <property type="entry name" value="ANK"/>
    <property type="match status" value="8"/>
</dbReference>
<organism evidence="1 2">
    <name type="scientific">Blepharisma stoltei</name>
    <dbReference type="NCBI Taxonomy" id="1481888"/>
    <lineage>
        <taxon>Eukaryota</taxon>
        <taxon>Sar</taxon>
        <taxon>Alveolata</taxon>
        <taxon>Ciliophora</taxon>
        <taxon>Postciliodesmatophora</taxon>
        <taxon>Heterotrichea</taxon>
        <taxon>Heterotrichida</taxon>
        <taxon>Blepharismidae</taxon>
        <taxon>Blepharisma</taxon>
    </lineage>
</organism>
<proteinExistence type="predicted"/>
<sequence length="3140" mass="365759">MEKALDLLYSDASNEEVQSFCLMNADDLQFQDNLHLNLFHHLAIANRASLVPQLLPKFNSVLITQQDLSGKTPAHFLAEKGFYEILDNVLQRNQNIISITDDSGRTIWHSCFRYPKIIDIQKIMMKYGGKTDFSIKNKFGVSLKDIWKTFYKEFQGLIWNNALKGKMELLIDTRNWFLDMLDENIEIMKEIKHSLLAEIALNADIELFEKYIEISNVPLDFTDASGRCILMHILSSSQRDIYQRISLLLKRKNSFSICDYEASTPLHFLIKNQNIKISEKLEIMDLFDIYNAEKLKLMLKIVDFSGDCALTLAIKLKDVRFTKTVIAFYRKLYGSVDMFPKHGLPYFFRDNDWTPYFYKDDDFNQIYKDCKLLPFRNRIDNSSIFKNLRWKFPTHPLEIAIEVNSEEIFDFLLEKGFRVNSFGRKGQMILEDAIKSNNVGIIKSAISRGILHFYYAEKDGEEGKKTFAYYDNESESRYSGIKSWLFNISRTTDQKIAEMLANSFILSINEPAANCIGSLDKIEDWLSKAIKIKSKKKLNIIAKLVKNGTIALLLDHLDPIISKDSFEKILIYNYLFRSIYYGNFKAFEKIIIRATNLDININVNFIFSNDLWDLMKSSNVWDFLENKSFANRCIAALIISPSPNKEIAELLMKMNIQWEGEFPLQQVYTFLHPNDIYKDKFLKNKGNRMEKLCEIIRVIVCNICEINAPNLPNFDFYGAINLAIYLDNMELFSYIFEISYNNLISREYLKSQDIYESWLQFILKHNLVNILEKMLELIIKTPFDLYLNERFLSDENILTILLKYLDLNRLGWNIDFNNFLIEKFSLQGPMKILHILRRIEKCTRKSLPFVHLLCDDEIYLPLIQKIFEKQSPRVNWAEEKSNPLLKACKYAQVNIVSLLLKQMPSMPSNILASAINKVSLFGFNHRHPVKIDIWKYDGEELLNRQAIIKILVNYSIENGLIDRSRPKFLESRIYNGVLLSASTTMNANTVEFLIEKGFHPNDYFDAQVDWNLKIKKSFPKEKIYRQHPIKECLLHNIYEDTAITLIKHLNLNELDSDLLQNCLYIASKRLWWDAFSYLLVNIKNSSYWRTTIWNIIKGNQKKYLKKFIELRKEQIMKQHMNSKNWWNFIWPYNWKKAKIAKMLILNKNIFSIKSSVRIYNALERKEITPTTLNIAAFKGNYQMIFSSLEDFMKVDSKAVLRENKLQIEKYIEALSSNEKCIYQTAAFYALLGVSFKPEYLRMPLPNFLPSQIQEAKKIPYKILIQHVEGLKKNLSKTLKNLLYNYIEPNLDALIIGAFYGSKTVISYIKAHPSQIIENSVNIFIAAINGFIYQFSPNFNSFYGTSSNIMITRHSQYKRKDKKIHHEFLIFIVENLLAKNIDPTPINKIKILHVLYICLHFELLTVAVLMYSKIYDLGVTSIIFGGILSECARNGYIADVKRLLSMEINPNLSVAIPSWELLPRYEDYNTGDDEKLRIWEIDTWNDCQVAAYPSALHWAAENRNEKLVDLLLCYGSNIYMQAPLKFIKSEIKDEFLVTASDLARLNQFGSIYHKIIKNSNDYVKISKRYKYPSEFRKYFNIDRQAIPNWLLRLLSAIWTGNNELLIKILSLGNSSMNIHNIIYNFENKTQQNGKIVDEMYKGSVVLNNLYGVRILKACKFIPPYECLKFSAELGRDEITIELLEIFGISNLLLKEKYEQSCQNYEKDFNRLEELYKDDQNFALNISQIREIAHLALLTLSKYTVELLLVTHPDSFTIEAFESIFSNNYSGLDIWALTFLNHWNSIDILDIEKLLSKLKTNISGEKIIPLLLEFGQRKLIRKIFLSEFHHNIDIIPERIIACKWYNIPISLKLSLEILNLRNETNKLFSELSLTLLNEEVPASFENTLDAYNDIYYAKRGREVIIKEIEKVNININVDQLDSGFKQFLSYIDKRYQKILIKVTMDYQSLPKNIYPLIMRALRISVFHGLYNVELFSNDSYEDGVFRESSSWSLINFLIEINELIDNSDAELSLVYVDYSEFEYLEPSHNKLFFTFKDSSMVTCPQKCLLYKNLKYKTLAWKSINFLRGFYDLKGMIKFDIDSLINEIITPLSALKRRPDIINMRKLFGNSSLAYWIANLIALLDIHSGIIENIETVLITFTKKYANYDNSNMSGIDRIIVTNGISFEKRSECLIVTFEMLIHNLSKQFVKISDCPRAFEEIRVIFLTSLMTSPQLIKEFINLSAFVDYQENLKNKEKPNIILEWNLQNFEGIIERFINILYSDDQNLATKVGLLKNLEWIGKQIHSNSVLINVSNLLSSAINYNEKQADLLSNDSTFILGSKINGPEVSSIKCLFEEIKKKYLLNIPPSKIPEICKKNDILLINCSEVITISEILRGYIHGNNNSYFICSIRQVFKVLPTFPTVKDLAYSIGSLLYCAADGSILYDKQNHYPNFENSLTDLEDLCEVNFSELLSTVPRVISFGCLDDDFSNINLKLSKDLFVSPILNKPKYSIKSHILGSREYKDLIGELYRHFDILRKKAELPSWIMPIYVDFQEANNNESLSQDKLNADAIFYLLSATLNELLKSMTDIISYEDISFSFYSFEPKLLWIKNPISHQLAKLFSQSITEVSLIFTNGDDRVCIENKKLAIYIPITKQLKNCDQNLIKDTIIASLIEGAMKNIPRNIILQESPSKLPALLLLSQIDRIYNQFHILSYSILNLDFEIVIRTYNKDKFSESFQYSIADKMKIELTSSKNIKIPSIIEISEEIRRQRKLPMVNFKLIPIDNDSILFAAGRKVRYINQFQSIDNLEAKVVNLRTLKTLSIDLIQESNFVYINDLVFENAWVLIIFEHKGLPIGFKIVAVGPNMPKCLSKFYSLEKRKSNEFGIIILDTAKTLNPSIFPSVYPSNPLSENVIFLKKNYIISGGLLMDALSPSSNFPAVSFKSTKIYDVTLLNLKLKSKGKMTVYFKSSSQSTIKPALDLCLNSQELLENYQLQLFSDSKSYILENFYCNLTLQTKEISKETDFWISCINEYFSGVLDWYEKPYIIIEIIRKFTGTTWDNWYKKKYCQTIYFIAKFYLYSNRESNKIIPKAWKEFYIATKDIIENLPSLKDWINYFFELENCKGLEDKEKITNRFDTVKEELKKIEKKFSDDYKKLIAE</sequence>
<reference evidence="1" key="1">
    <citation type="submission" date="2021-09" db="EMBL/GenBank/DDBJ databases">
        <authorList>
            <consortium name="AG Swart"/>
            <person name="Singh M."/>
            <person name="Singh A."/>
            <person name="Seah K."/>
            <person name="Emmerich C."/>
        </authorList>
    </citation>
    <scope>NUCLEOTIDE SEQUENCE</scope>
    <source>
        <strain evidence="1">ATCC30299</strain>
    </source>
</reference>
<dbReference type="PANTHER" id="PTHR24118:SF99">
    <property type="entry name" value="POTE ANKYRIN DOMAIN FAMILY MEMBER 3C-RELATED"/>
    <property type="match status" value="1"/>
</dbReference>
<dbReference type="InterPro" id="IPR036770">
    <property type="entry name" value="Ankyrin_rpt-contain_sf"/>
</dbReference>
<evidence type="ECO:0008006" key="3">
    <source>
        <dbReference type="Google" id="ProtNLM"/>
    </source>
</evidence>
<name>A0AAU9JYV8_9CILI</name>
<dbReference type="PANTHER" id="PTHR24118">
    <property type="entry name" value="POTE ANKYRIN DOMAIN"/>
    <property type="match status" value="1"/>
</dbReference>